<dbReference type="InParanoid" id="A0A1Y2M9B9"/>
<protein>
    <recommendedName>
        <fullName evidence="3">F-box domain-containing protein</fullName>
    </recommendedName>
</protein>
<keyword evidence="2" id="KW-1185">Reference proteome</keyword>
<evidence type="ECO:0000313" key="1">
    <source>
        <dbReference type="EMBL" id="OSS52683.1"/>
    </source>
</evidence>
<dbReference type="Proteomes" id="UP000193240">
    <property type="component" value="Unassembled WGS sequence"/>
</dbReference>
<name>A0A1Y2M9B9_EPING</name>
<organism evidence="1 2">
    <name type="scientific">Epicoccum nigrum</name>
    <name type="common">Soil fungus</name>
    <name type="synonym">Epicoccum purpurascens</name>
    <dbReference type="NCBI Taxonomy" id="105696"/>
    <lineage>
        <taxon>Eukaryota</taxon>
        <taxon>Fungi</taxon>
        <taxon>Dikarya</taxon>
        <taxon>Ascomycota</taxon>
        <taxon>Pezizomycotina</taxon>
        <taxon>Dothideomycetes</taxon>
        <taxon>Pleosporomycetidae</taxon>
        <taxon>Pleosporales</taxon>
        <taxon>Pleosporineae</taxon>
        <taxon>Didymellaceae</taxon>
        <taxon>Epicoccum</taxon>
    </lineage>
</organism>
<dbReference type="AlphaFoldDB" id="A0A1Y2M9B9"/>
<dbReference type="EMBL" id="KZ107839">
    <property type="protein sequence ID" value="OSS52683.1"/>
    <property type="molecule type" value="Genomic_DNA"/>
</dbReference>
<proteinExistence type="predicted"/>
<accession>A0A1Y2M9B9</accession>
<evidence type="ECO:0008006" key="3">
    <source>
        <dbReference type="Google" id="ProtNLM"/>
    </source>
</evidence>
<evidence type="ECO:0000313" key="2">
    <source>
        <dbReference type="Proteomes" id="UP000193240"/>
    </source>
</evidence>
<reference evidence="1 2" key="1">
    <citation type="journal article" date="2017" name="Genome Announc.">
        <title>Genome sequence of the saprophytic ascomycete Epicoccum nigrum ICMP 19927 strain isolated from New Zealand.</title>
        <authorList>
            <person name="Fokin M."/>
            <person name="Fleetwood D."/>
            <person name="Weir B.S."/>
            <person name="Villas-Boas S.G."/>
        </authorList>
    </citation>
    <scope>NUCLEOTIDE SEQUENCE [LARGE SCALE GENOMIC DNA]</scope>
    <source>
        <strain evidence="1 2">ICMP 19927</strain>
    </source>
</reference>
<sequence>MSTPQPLSFLDLPPELRLVVYEQLPTSTVSVAQKLPGESSLLFAAPKFQTALLATCKIINGEATPVLRKAMIEMLPRITFSMYHERDTEIGLLTEILNTMAKFRFDTPHSSLYAGSTVNRLQLVMLWRDTIRHYFVREQYKLVPLCDFCADATEHLRKTGCDLSLQICCPLKLEYQVLAARRCFENPNRFTGLSVVVLDIESDPSGQEVVGGDGAQE</sequence>
<gene>
    <name evidence="1" type="ORF">B5807_02629</name>
</gene>